<feature type="region of interest" description="Disordered" evidence="1">
    <location>
        <begin position="1"/>
        <end position="88"/>
    </location>
</feature>
<proteinExistence type="predicted"/>
<dbReference type="Proteomes" id="UP000287651">
    <property type="component" value="Unassembled WGS sequence"/>
</dbReference>
<protein>
    <submittedName>
        <fullName evidence="2">Uncharacterized protein</fullName>
    </submittedName>
</protein>
<reference evidence="2 3" key="1">
    <citation type="journal article" date="2014" name="Agronomy (Basel)">
        <title>A Draft Genome Sequence for Ensete ventricosum, the Drought-Tolerant Tree Against Hunger.</title>
        <authorList>
            <person name="Harrison J."/>
            <person name="Moore K.A."/>
            <person name="Paszkiewicz K."/>
            <person name="Jones T."/>
            <person name="Grant M."/>
            <person name="Ambacheew D."/>
            <person name="Muzemil S."/>
            <person name="Studholme D.J."/>
        </authorList>
    </citation>
    <scope>NUCLEOTIDE SEQUENCE [LARGE SCALE GENOMIC DNA]</scope>
</reference>
<name>A0A426Y6H5_ENSVE</name>
<gene>
    <name evidence="2" type="ORF">B296_00051934</name>
</gene>
<evidence type="ECO:0000313" key="2">
    <source>
        <dbReference type="EMBL" id="RRT47368.1"/>
    </source>
</evidence>
<dbReference type="EMBL" id="AMZH03014594">
    <property type="protein sequence ID" value="RRT47368.1"/>
    <property type="molecule type" value="Genomic_DNA"/>
</dbReference>
<evidence type="ECO:0000313" key="3">
    <source>
        <dbReference type="Proteomes" id="UP000287651"/>
    </source>
</evidence>
<accession>A0A426Y6H5</accession>
<dbReference type="AlphaFoldDB" id="A0A426Y6H5"/>
<sequence>MTRRLAQGGLDGVGKLPSHPAQATTEGLLTAPHSVDTPLGWGVRGAGDSKETEEEASGVPQVLEAGPTPGTSPASGAEPTTEGSLFGSPPRGKSAWLLNNLQYLARVWEEVFRSTEDGAGIGLPKLGERILVFFFFEAKVLSRLGSTRVRRSIYVASTFKLGCVSTSRRVFLLVQGLSIHLFPRLASHILH</sequence>
<comment type="caution">
    <text evidence="2">The sequence shown here is derived from an EMBL/GenBank/DDBJ whole genome shotgun (WGS) entry which is preliminary data.</text>
</comment>
<organism evidence="2 3">
    <name type="scientific">Ensete ventricosum</name>
    <name type="common">Abyssinian banana</name>
    <name type="synonym">Musa ensete</name>
    <dbReference type="NCBI Taxonomy" id="4639"/>
    <lineage>
        <taxon>Eukaryota</taxon>
        <taxon>Viridiplantae</taxon>
        <taxon>Streptophyta</taxon>
        <taxon>Embryophyta</taxon>
        <taxon>Tracheophyta</taxon>
        <taxon>Spermatophyta</taxon>
        <taxon>Magnoliopsida</taxon>
        <taxon>Liliopsida</taxon>
        <taxon>Zingiberales</taxon>
        <taxon>Musaceae</taxon>
        <taxon>Ensete</taxon>
    </lineage>
</organism>
<evidence type="ECO:0000256" key="1">
    <source>
        <dbReference type="SAM" id="MobiDB-lite"/>
    </source>
</evidence>